<dbReference type="Pfam" id="PF12697">
    <property type="entry name" value="Abhydrolase_6"/>
    <property type="match status" value="1"/>
</dbReference>
<dbReference type="AlphaFoldDB" id="A0AAJ0DRS4"/>
<dbReference type="InterPro" id="IPR000073">
    <property type="entry name" value="AB_hydrolase_1"/>
</dbReference>
<evidence type="ECO:0000313" key="3">
    <source>
        <dbReference type="EMBL" id="KAK3055692.1"/>
    </source>
</evidence>
<sequence>MSTPSPPTFVLVPGHWHTATHLHPLTTALKNRGLPYATRQLHTVGRKPPGPRPCFSDDVSVIYTAVTTELLQGRDVVLVLHSYAGVPGAEAVNCLIKDGVVDKVGEERPDSGVAVPGHTTQNGDRDVPQSKRGRLLKVIFIAAYVFPAKMIIDPKDFVGPDNPGFSIDADNMTHMTSPWHYFFSDLPLSLAKPFVDACAETYYVGPMNITSENWRKARVSALLCTKDNAIPKARQEGTWKWLRERKEDGKGGEGDGEVKWVEACHAPWVSKAEEVADFLAKGVVGGKGKGKVGARVDGGEGRSGWA</sequence>
<organism evidence="3 4">
    <name type="scientific">Extremus antarcticus</name>
    <dbReference type="NCBI Taxonomy" id="702011"/>
    <lineage>
        <taxon>Eukaryota</taxon>
        <taxon>Fungi</taxon>
        <taxon>Dikarya</taxon>
        <taxon>Ascomycota</taxon>
        <taxon>Pezizomycotina</taxon>
        <taxon>Dothideomycetes</taxon>
        <taxon>Dothideomycetidae</taxon>
        <taxon>Mycosphaerellales</taxon>
        <taxon>Extremaceae</taxon>
        <taxon>Extremus</taxon>
    </lineage>
</organism>
<feature type="region of interest" description="Disordered" evidence="1">
    <location>
        <begin position="107"/>
        <end position="128"/>
    </location>
</feature>
<feature type="domain" description="AB hydrolase-1" evidence="2">
    <location>
        <begin position="9"/>
        <end position="277"/>
    </location>
</feature>
<dbReference type="Proteomes" id="UP001271007">
    <property type="component" value="Unassembled WGS sequence"/>
</dbReference>
<dbReference type="InterPro" id="IPR029058">
    <property type="entry name" value="AB_hydrolase_fold"/>
</dbReference>
<dbReference type="SUPFAM" id="SSF53474">
    <property type="entry name" value="alpha/beta-Hydrolases"/>
    <property type="match status" value="1"/>
</dbReference>
<dbReference type="PANTHER" id="PTHR37017:SF13">
    <property type="entry name" value="AB HYDROLASE-1 DOMAIN-CONTAINING PROTEIN"/>
    <property type="match status" value="1"/>
</dbReference>
<dbReference type="InterPro" id="IPR052897">
    <property type="entry name" value="Sec-Metab_Biosynth_Hydrolase"/>
</dbReference>
<gene>
    <name evidence="3" type="ORF">LTR09_003613</name>
</gene>
<dbReference type="PANTHER" id="PTHR37017">
    <property type="entry name" value="AB HYDROLASE-1 DOMAIN-CONTAINING PROTEIN-RELATED"/>
    <property type="match status" value="1"/>
</dbReference>
<comment type="caution">
    <text evidence="3">The sequence shown here is derived from an EMBL/GenBank/DDBJ whole genome shotgun (WGS) entry which is preliminary data.</text>
</comment>
<dbReference type="EMBL" id="JAWDJX010000008">
    <property type="protein sequence ID" value="KAK3055692.1"/>
    <property type="molecule type" value="Genomic_DNA"/>
</dbReference>
<name>A0AAJ0DRS4_9PEZI</name>
<keyword evidence="4" id="KW-1185">Reference proteome</keyword>
<evidence type="ECO:0000256" key="1">
    <source>
        <dbReference type="SAM" id="MobiDB-lite"/>
    </source>
</evidence>
<evidence type="ECO:0000259" key="2">
    <source>
        <dbReference type="Pfam" id="PF12697"/>
    </source>
</evidence>
<evidence type="ECO:0000313" key="4">
    <source>
        <dbReference type="Proteomes" id="UP001271007"/>
    </source>
</evidence>
<dbReference type="Gene3D" id="3.40.50.1820">
    <property type="entry name" value="alpha/beta hydrolase"/>
    <property type="match status" value="1"/>
</dbReference>
<proteinExistence type="predicted"/>
<reference evidence="3" key="1">
    <citation type="submission" date="2023-04" db="EMBL/GenBank/DDBJ databases">
        <title>Black Yeasts Isolated from many extreme environments.</title>
        <authorList>
            <person name="Coleine C."/>
            <person name="Stajich J.E."/>
            <person name="Selbmann L."/>
        </authorList>
    </citation>
    <scope>NUCLEOTIDE SEQUENCE</scope>
    <source>
        <strain evidence="3">CCFEE 5312</strain>
    </source>
</reference>
<protein>
    <recommendedName>
        <fullName evidence="2">AB hydrolase-1 domain-containing protein</fullName>
    </recommendedName>
</protein>
<accession>A0AAJ0DRS4</accession>